<keyword evidence="2" id="KW-1185">Reference proteome</keyword>
<dbReference type="EMBL" id="CM046395">
    <property type="protein sequence ID" value="KAI8542259.1"/>
    <property type="molecule type" value="Genomic_DNA"/>
</dbReference>
<protein>
    <submittedName>
        <fullName evidence="1">Uncharacterized protein</fullName>
    </submittedName>
</protein>
<accession>A0ACC0MNX3</accession>
<dbReference type="Proteomes" id="UP001062846">
    <property type="component" value="Chromosome 8"/>
</dbReference>
<name>A0ACC0MNX3_RHOML</name>
<sequence>MPPHLNLDDPLAINHYEFPGKNGGDSASLKTILLQSLGCFSRIHNVCKYSTTESIYIAFLRCLIACITPPNADNRVR</sequence>
<reference evidence="1" key="1">
    <citation type="submission" date="2022-02" db="EMBL/GenBank/DDBJ databases">
        <title>Plant Genome Project.</title>
        <authorList>
            <person name="Zhang R.-G."/>
        </authorList>
    </citation>
    <scope>NUCLEOTIDE SEQUENCE</scope>
    <source>
        <strain evidence="1">AT1</strain>
    </source>
</reference>
<evidence type="ECO:0000313" key="2">
    <source>
        <dbReference type="Proteomes" id="UP001062846"/>
    </source>
</evidence>
<comment type="caution">
    <text evidence="1">The sequence shown here is derived from an EMBL/GenBank/DDBJ whole genome shotgun (WGS) entry which is preliminary data.</text>
</comment>
<evidence type="ECO:0000313" key="1">
    <source>
        <dbReference type="EMBL" id="KAI8542259.1"/>
    </source>
</evidence>
<organism evidence="1 2">
    <name type="scientific">Rhododendron molle</name>
    <name type="common">Chinese azalea</name>
    <name type="synonym">Azalea mollis</name>
    <dbReference type="NCBI Taxonomy" id="49168"/>
    <lineage>
        <taxon>Eukaryota</taxon>
        <taxon>Viridiplantae</taxon>
        <taxon>Streptophyta</taxon>
        <taxon>Embryophyta</taxon>
        <taxon>Tracheophyta</taxon>
        <taxon>Spermatophyta</taxon>
        <taxon>Magnoliopsida</taxon>
        <taxon>eudicotyledons</taxon>
        <taxon>Gunneridae</taxon>
        <taxon>Pentapetalae</taxon>
        <taxon>asterids</taxon>
        <taxon>Ericales</taxon>
        <taxon>Ericaceae</taxon>
        <taxon>Ericoideae</taxon>
        <taxon>Rhodoreae</taxon>
        <taxon>Rhododendron</taxon>
    </lineage>
</organism>
<gene>
    <name evidence="1" type="ORF">RHMOL_Rhmol08G0124800</name>
</gene>
<proteinExistence type="predicted"/>